<keyword evidence="2" id="KW-1185">Reference proteome</keyword>
<evidence type="ECO:0000313" key="1">
    <source>
        <dbReference type="EMBL" id="GFT90363.1"/>
    </source>
</evidence>
<dbReference type="Proteomes" id="UP000887013">
    <property type="component" value="Unassembled WGS sequence"/>
</dbReference>
<name>A0A8X6PWU9_NEPPI</name>
<reference evidence="1" key="1">
    <citation type="submission" date="2020-08" db="EMBL/GenBank/DDBJ databases">
        <title>Multicomponent nature underlies the extraordinary mechanical properties of spider dragline silk.</title>
        <authorList>
            <person name="Kono N."/>
            <person name="Nakamura H."/>
            <person name="Mori M."/>
            <person name="Yoshida Y."/>
            <person name="Ohtoshi R."/>
            <person name="Malay A.D."/>
            <person name="Moran D.A.P."/>
            <person name="Tomita M."/>
            <person name="Numata K."/>
            <person name="Arakawa K."/>
        </authorList>
    </citation>
    <scope>NUCLEOTIDE SEQUENCE</scope>
</reference>
<dbReference type="EMBL" id="BMAW01120698">
    <property type="protein sequence ID" value="GFT90363.1"/>
    <property type="molecule type" value="Genomic_DNA"/>
</dbReference>
<organism evidence="1 2">
    <name type="scientific">Nephila pilipes</name>
    <name type="common">Giant wood spider</name>
    <name type="synonym">Nephila maculata</name>
    <dbReference type="NCBI Taxonomy" id="299642"/>
    <lineage>
        <taxon>Eukaryota</taxon>
        <taxon>Metazoa</taxon>
        <taxon>Ecdysozoa</taxon>
        <taxon>Arthropoda</taxon>
        <taxon>Chelicerata</taxon>
        <taxon>Arachnida</taxon>
        <taxon>Araneae</taxon>
        <taxon>Araneomorphae</taxon>
        <taxon>Entelegynae</taxon>
        <taxon>Araneoidea</taxon>
        <taxon>Nephilidae</taxon>
        <taxon>Nephila</taxon>
    </lineage>
</organism>
<gene>
    <name evidence="1" type="ORF">NPIL_58891</name>
</gene>
<comment type="caution">
    <text evidence="1">The sequence shown here is derived from an EMBL/GenBank/DDBJ whole genome shotgun (WGS) entry which is preliminary data.</text>
</comment>
<evidence type="ECO:0000313" key="2">
    <source>
        <dbReference type="Proteomes" id="UP000887013"/>
    </source>
</evidence>
<protein>
    <submittedName>
        <fullName evidence="1">Uncharacterized protein</fullName>
    </submittedName>
</protein>
<sequence length="91" mass="10064">MPVCTCHVLFSSAKYPTLPTCHRCIPPFGLTTMPFLQVLYRYLCRSATCCCLTSGEGDPRGTAILRAIAAARQALLFSPRRCHIPMNARFA</sequence>
<accession>A0A8X6PWU9</accession>
<dbReference type="AlphaFoldDB" id="A0A8X6PWU9"/>
<proteinExistence type="predicted"/>